<dbReference type="EMBL" id="CP060438">
    <property type="protein sequence ID" value="QPM92482.1"/>
    <property type="molecule type" value="Genomic_DNA"/>
</dbReference>
<protein>
    <submittedName>
        <fullName evidence="1">Uncharacterized protein</fullName>
    </submittedName>
</protein>
<evidence type="ECO:0000313" key="2">
    <source>
        <dbReference type="Proteomes" id="UP000283786"/>
    </source>
</evidence>
<gene>
    <name evidence="1" type="ORF">PSAL_037460</name>
</gene>
<dbReference type="AlphaFoldDB" id="A0A418SBT6"/>
<keyword evidence="1" id="KW-0614">Plasmid</keyword>
<accession>A0A418SBT6</accession>
<proteinExistence type="predicted"/>
<geneLocation type="plasmid" evidence="1 2">
    <name>p111</name>
</geneLocation>
<dbReference type="Proteomes" id="UP000283786">
    <property type="component" value="Plasmid p111"/>
</dbReference>
<dbReference type="RefSeq" id="WP_196222896.1">
    <property type="nucleotide sequence ID" value="NZ_CP060438.1"/>
</dbReference>
<reference evidence="1 2" key="1">
    <citation type="submission" date="2020-08" db="EMBL/GenBank/DDBJ databases">
        <title>Genome sequence of Rhodobacteraceae bacterium Lw-13e.</title>
        <authorList>
            <person name="Poehlein A."/>
            <person name="Wolter L."/>
            <person name="Daniel R."/>
            <person name="Brinkhoff T."/>
        </authorList>
    </citation>
    <scope>NUCLEOTIDE SEQUENCE [LARGE SCALE GENOMIC DNA]</scope>
    <source>
        <strain evidence="1 2">Lw-13e</strain>
        <plasmid evidence="1 2">p111</plasmid>
    </source>
</reference>
<evidence type="ECO:0000313" key="1">
    <source>
        <dbReference type="EMBL" id="QPM92482.1"/>
    </source>
</evidence>
<name>A0A418SBT6_9RHOB</name>
<sequence>MNAAIFIGESFSDIPADDLARLMSDINFALAVGARASRASPISPEFVTPLENAA</sequence>
<organism evidence="1 2">
    <name type="scientific">Pseudooceanicola algae</name>
    <dbReference type="NCBI Taxonomy" id="1537215"/>
    <lineage>
        <taxon>Bacteria</taxon>
        <taxon>Pseudomonadati</taxon>
        <taxon>Pseudomonadota</taxon>
        <taxon>Alphaproteobacteria</taxon>
        <taxon>Rhodobacterales</taxon>
        <taxon>Paracoccaceae</taxon>
        <taxon>Pseudooceanicola</taxon>
    </lineage>
</organism>
<keyword evidence="2" id="KW-1185">Reference proteome</keyword>
<dbReference type="KEGG" id="palw:PSAL_037460"/>